<organism evidence="4 5">
    <name type="scientific">Desulfotomaculum copahuensis</name>
    <dbReference type="NCBI Taxonomy" id="1838280"/>
    <lineage>
        <taxon>Bacteria</taxon>
        <taxon>Bacillati</taxon>
        <taxon>Bacillota</taxon>
        <taxon>Clostridia</taxon>
        <taxon>Eubacteriales</taxon>
        <taxon>Desulfotomaculaceae</taxon>
        <taxon>Desulfotomaculum</taxon>
    </lineage>
</organism>
<evidence type="ECO:0000259" key="2">
    <source>
        <dbReference type="PROSITE" id="PS51831"/>
    </source>
</evidence>
<dbReference type="SMART" id="SM00471">
    <property type="entry name" value="HDc"/>
    <property type="match status" value="1"/>
</dbReference>
<dbReference type="SMART" id="SM00091">
    <property type="entry name" value="PAS"/>
    <property type="match status" value="1"/>
</dbReference>
<dbReference type="CDD" id="cd00130">
    <property type="entry name" value="PAS"/>
    <property type="match status" value="1"/>
</dbReference>
<dbReference type="PROSITE" id="PS50112">
    <property type="entry name" value="PAS"/>
    <property type="match status" value="1"/>
</dbReference>
<evidence type="ECO:0000313" key="5">
    <source>
        <dbReference type="Proteomes" id="UP000078532"/>
    </source>
</evidence>
<evidence type="ECO:0000259" key="3">
    <source>
        <dbReference type="PROSITE" id="PS51832"/>
    </source>
</evidence>
<keyword evidence="5" id="KW-1185">Reference proteome</keyword>
<dbReference type="NCBIfam" id="TIGR00277">
    <property type="entry name" value="HDIG"/>
    <property type="match status" value="1"/>
</dbReference>
<dbReference type="SUPFAM" id="SSF109604">
    <property type="entry name" value="HD-domain/PDEase-like"/>
    <property type="match status" value="1"/>
</dbReference>
<evidence type="ECO:0000259" key="1">
    <source>
        <dbReference type="PROSITE" id="PS50112"/>
    </source>
</evidence>
<dbReference type="InterPro" id="IPR006674">
    <property type="entry name" value="HD_domain"/>
</dbReference>
<dbReference type="EMBL" id="LYVF01000047">
    <property type="protein sequence ID" value="OAT85916.1"/>
    <property type="molecule type" value="Genomic_DNA"/>
</dbReference>
<dbReference type="STRING" id="1838280.A6M21_04790"/>
<dbReference type="SUPFAM" id="SSF55785">
    <property type="entry name" value="PYP-like sensor domain (PAS domain)"/>
    <property type="match status" value="1"/>
</dbReference>
<dbReference type="CDD" id="cd00077">
    <property type="entry name" value="HDc"/>
    <property type="match status" value="1"/>
</dbReference>
<proteinExistence type="predicted"/>
<dbReference type="AlphaFoldDB" id="A0A1B7LHZ3"/>
<dbReference type="RefSeq" id="WP_066666656.1">
    <property type="nucleotide sequence ID" value="NZ_LYVF01000047.1"/>
</dbReference>
<dbReference type="PANTHER" id="PTHR43155">
    <property type="entry name" value="CYCLIC DI-GMP PHOSPHODIESTERASE PA4108-RELATED"/>
    <property type="match status" value="1"/>
</dbReference>
<accession>A0A1B7LHZ3</accession>
<reference evidence="4 5" key="1">
    <citation type="submission" date="2016-04" db="EMBL/GenBank/DDBJ databases">
        <authorList>
            <person name="Evans L.H."/>
            <person name="Alamgir A."/>
            <person name="Owens N."/>
            <person name="Weber N.D."/>
            <person name="Virtaneva K."/>
            <person name="Barbian K."/>
            <person name="Babar A."/>
            <person name="Rosenke K."/>
        </authorList>
    </citation>
    <scope>NUCLEOTIDE SEQUENCE [LARGE SCALE GENOMIC DNA]</scope>
    <source>
        <strain evidence="4 5">LMa1</strain>
    </source>
</reference>
<dbReference type="InterPro" id="IPR013656">
    <property type="entry name" value="PAS_4"/>
</dbReference>
<dbReference type="Gene3D" id="3.30.450.20">
    <property type="entry name" value="PAS domain"/>
    <property type="match status" value="1"/>
</dbReference>
<dbReference type="Pfam" id="PF08448">
    <property type="entry name" value="PAS_4"/>
    <property type="match status" value="1"/>
</dbReference>
<dbReference type="InterPro" id="IPR000014">
    <property type="entry name" value="PAS"/>
</dbReference>
<dbReference type="PROSITE" id="PS51832">
    <property type="entry name" value="HD_GYP"/>
    <property type="match status" value="1"/>
</dbReference>
<dbReference type="InterPro" id="IPR035965">
    <property type="entry name" value="PAS-like_dom_sf"/>
</dbReference>
<dbReference type="InterPro" id="IPR006675">
    <property type="entry name" value="HDIG_dom"/>
</dbReference>
<name>A0A1B7LHZ3_9FIRM</name>
<feature type="domain" description="PAS" evidence="1">
    <location>
        <begin position="12"/>
        <end position="57"/>
    </location>
</feature>
<gene>
    <name evidence="4" type="ORF">A6M21_04790</name>
</gene>
<dbReference type="PROSITE" id="PS51831">
    <property type="entry name" value="HD"/>
    <property type="match status" value="1"/>
</dbReference>
<dbReference type="InterPro" id="IPR003607">
    <property type="entry name" value="HD/PDEase_dom"/>
</dbReference>
<dbReference type="PANTHER" id="PTHR43155:SF2">
    <property type="entry name" value="CYCLIC DI-GMP PHOSPHODIESTERASE PA4108"/>
    <property type="match status" value="1"/>
</dbReference>
<dbReference type="InterPro" id="IPR037522">
    <property type="entry name" value="HD_GYP_dom"/>
</dbReference>
<dbReference type="Pfam" id="PF13487">
    <property type="entry name" value="HD_5"/>
    <property type="match status" value="1"/>
</dbReference>
<dbReference type="Gene3D" id="1.10.3210.10">
    <property type="entry name" value="Hypothetical protein af1432"/>
    <property type="match status" value="1"/>
</dbReference>
<feature type="domain" description="HD-GYP" evidence="3">
    <location>
        <begin position="148"/>
        <end position="336"/>
    </location>
</feature>
<evidence type="ECO:0000313" key="4">
    <source>
        <dbReference type="EMBL" id="OAT85916.1"/>
    </source>
</evidence>
<dbReference type="Proteomes" id="UP000078532">
    <property type="component" value="Unassembled WGS sequence"/>
</dbReference>
<sequence length="336" mass="36991">MGDVVAAGALLSAQLAVQVLDVLPGPLFVVGPDGRLIYVNRAAEADLGVRREKVLGRFLADALYGGEKFDFRGRYRSALLETVETGREFSLRTVEVKTIFNRLPKTYLVDTFVLAGPDGKMLGACAAYHDVSRDRRLLKQAVISRLASASEHFETIYAFAEAIGARDLYTMGHSEKVAEYARLIADQLGLDDSEVDRAYLCGIVHDVGKIGVPEDILNKPGPLSPDEFAQITHHPDMGATILSHISWLEDVVPVIMAHHERYDGKGYPRGLQGEEIPLLSRILAVADAFDAMTSDRSYRKALPLKTALDELRRGAGCQFDPRVVDAFLSMLDNYEN</sequence>
<protein>
    <submittedName>
        <fullName evidence="4">PAS sensor protein</fullName>
    </submittedName>
</protein>
<feature type="domain" description="HD" evidence="2">
    <location>
        <begin position="170"/>
        <end position="292"/>
    </location>
</feature>
<comment type="caution">
    <text evidence="4">The sequence shown here is derived from an EMBL/GenBank/DDBJ whole genome shotgun (WGS) entry which is preliminary data.</text>
</comment>